<dbReference type="Pfam" id="PF02576">
    <property type="entry name" value="RimP_N"/>
    <property type="match status" value="1"/>
</dbReference>
<dbReference type="SUPFAM" id="SSF75420">
    <property type="entry name" value="YhbC-like, N-terminal domain"/>
    <property type="match status" value="1"/>
</dbReference>
<dbReference type="HAMAP" id="MF_01077">
    <property type="entry name" value="RimP"/>
    <property type="match status" value="1"/>
</dbReference>
<dbReference type="PANTHER" id="PTHR33867:SF1">
    <property type="entry name" value="RIBOSOME MATURATION FACTOR RIMP"/>
    <property type="match status" value="1"/>
</dbReference>
<dbReference type="KEGG" id="taut:V4D30_02005"/>
<dbReference type="InterPro" id="IPR003728">
    <property type="entry name" value="Ribosome_maturation_RimP"/>
</dbReference>
<accession>A0AAU8GYH8</accession>
<dbReference type="InterPro" id="IPR028989">
    <property type="entry name" value="RimP_N"/>
</dbReference>
<sequence length="163" mass="18580">MNIKELKEKITEYAKEVSEQEGVEILNVEIHPGGKGLILRIFIDKEEGVTIKDCENFSRAIEAILDVEDPIKSSYTLEVSSPGIDRPLKEKRDFLRNIGRNVKITTKEKIADRTFFIGKVIDAGDDWVRIEIKETKRKGTKKSESALLFIPFNKILKAQVYIG</sequence>
<dbReference type="Gene3D" id="2.30.30.180">
    <property type="entry name" value="Ribosome maturation factor RimP, C-terminal domain"/>
    <property type="match status" value="1"/>
</dbReference>
<dbReference type="CDD" id="cd01734">
    <property type="entry name" value="YlxS_C"/>
    <property type="match status" value="1"/>
</dbReference>
<reference evidence="6" key="1">
    <citation type="submission" date="2024-01" db="EMBL/GenBank/DDBJ databases">
        <title>The first autotrophic representatives of the genus Thermodesulfovibrio.</title>
        <authorList>
            <person name="Maltseva A.I."/>
            <person name="Elcheninov A.G."/>
            <person name="Kublanov I.V."/>
            <person name="Lebedinsky A.V."/>
            <person name="Frolov E.N."/>
        </authorList>
    </citation>
    <scope>NUCLEOTIDE SEQUENCE</scope>
    <source>
        <strain evidence="6">3907-1M</strain>
    </source>
</reference>
<dbReference type="RefSeq" id="WP_353684589.1">
    <property type="nucleotide sequence ID" value="NZ_CP144373.1"/>
</dbReference>
<dbReference type="SUPFAM" id="SSF74942">
    <property type="entry name" value="YhbC-like, C-terminal domain"/>
    <property type="match status" value="1"/>
</dbReference>
<dbReference type="Pfam" id="PF17384">
    <property type="entry name" value="DUF150_C"/>
    <property type="match status" value="1"/>
</dbReference>
<dbReference type="FunFam" id="2.30.30.180:FF:000011">
    <property type="entry name" value="Ribosome maturation factor RimP"/>
    <property type="match status" value="1"/>
</dbReference>
<dbReference type="FunFam" id="3.30.300.70:FF:000001">
    <property type="entry name" value="Ribosome maturation factor RimP"/>
    <property type="match status" value="1"/>
</dbReference>
<dbReference type="AlphaFoldDB" id="A0AAU8GYH8"/>
<keyword evidence="1 3" id="KW-0963">Cytoplasm</keyword>
<name>A0AAU8GYH8_9BACT</name>
<evidence type="ECO:0000259" key="5">
    <source>
        <dbReference type="Pfam" id="PF17384"/>
    </source>
</evidence>
<keyword evidence="2 3" id="KW-0690">Ribosome biogenesis</keyword>
<dbReference type="PANTHER" id="PTHR33867">
    <property type="entry name" value="RIBOSOME MATURATION FACTOR RIMP"/>
    <property type="match status" value="1"/>
</dbReference>
<dbReference type="EMBL" id="CP144373">
    <property type="protein sequence ID" value="XCH47062.1"/>
    <property type="molecule type" value="Genomic_DNA"/>
</dbReference>
<protein>
    <recommendedName>
        <fullName evidence="3">Ribosome maturation factor RimP</fullName>
    </recommendedName>
</protein>
<evidence type="ECO:0000256" key="2">
    <source>
        <dbReference type="ARBA" id="ARBA00022517"/>
    </source>
</evidence>
<feature type="domain" description="Ribosome maturation factor RimP N-terminal" evidence="4">
    <location>
        <begin position="15"/>
        <end position="85"/>
    </location>
</feature>
<dbReference type="GO" id="GO:0005829">
    <property type="term" value="C:cytosol"/>
    <property type="evidence" value="ECO:0007669"/>
    <property type="project" value="TreeGrafter"/>
</dbReference>
<gene>
    <name evidence="3 6" type="primary">rimP</name>
    <name evidence="6" type="ORF">V4D30_02005</name>
</gene>
<feature type="domain" description="Ribosome maturation factor RimP C-terminal" evidence="5">
    <location>
        <begin position="88"/>
        <end position="161"/>
    </location>
</feature>
<comment type="function">
    <text evidence="3">Required for maturation of 30S ribosomal subunits.</text>
</comment>
<evidence type="ECO:0000256" key="1">
    <source>
        <dbReference type="ARBA" id="ARBA00022490"/>
    </source>
</evidence>
<dbReference type="InterPro" id="IPR036847">
    <property type="entry name" value="RimP_C_sf"/>
</dbReference>
<organism evidence="6">
    <name type="scientific">Thermodesulfovibrio autotrophicus</name>
    <dbReference type="NCBI Taxonomy" id="3118333"/>
    <lineage>
        <taxon>Bacteria</taxon>
        <taxon>Pseudomonadati</taxon>
        <taxon>Nitrospirota</taxon>
        <taxon>Thermodesulfovibrionia</taxon>
        <taxon>Thermodesulfovibrionales</taxon>
        <taxon>Thermodesulfovibrionaceae</taxon>
        <taxon>Thermodesulfovibrio</taxon>
    </lineage>
</organism>
<comment type="subcellular location">
    <subcellularLocation>
        <location evidence="3">Cytoplasm</location>
    </subcellularLocation>
</comment>
<comment type="similarity">
    <text evidence="3">Belongs to the RimP family.</text>
</comment>
<dbReference type="Gene3D" id="3.30.300.70">
    <property type="entry name" value="RimP-like superfamily, N-terminal"/>
    <property type="match status" value="1"/>
</dbReference>
<evidence type="ECO:0000256" key="3">
    <source>
        <dbReference type="HAMAP-Rule" id="MF_01077"/>
    </source>
</evidence>
<evidence type="ECO:0000313" key="6">
    <source>
        <dbReference type="EMBL" id="XCH47062.1"/>
    </source>
</evidence>
<dbReference type="InterPro" id="IPR035956">
    <property type="entry name" value="RimP_N_sf"/>
</dbReference>
<proteinExistence type="inferred from homology"/>
<dbReference type="GO" id="GO:0000028">
    <property type="term" value="P:ribosomal small subunit assembly"/>
    <property type="evidence" value="ECO:0007669"/>
    <property type="project" value="TreeGrafter"/>
</dbReference>
<dbReference type="GO" id="GO:0006412">
    <property type="term" value="P:translation"/>
    <property type="evidence" value="ECO:0007669"/>
    <property type="project" value="TreeGrafter"/>
</dbReference>
<evidence type="ECO:0000259" key="4">
    <source>
        <dbReference type="Pfam" id="PF02576"/>
    </source>
</evidence>
<dbReference type="InterPro" id="IPR028998">
    <property type="entry name" value="RimP_C"/>
</dbReference>